<feature type="binding site" evidence="8">
    <location>
        <position position="478"/>
    </location>
    <ligand>
        <name>Zn(2+)</name>
        <dbReference type="ChEBI" id="CHEBI:29105"/>
        <label>2</label>
    </ligand>
</feature>
<comment type="subcellular location">
    <subcellularLocation>
        <location evidence="1">Nucleus</location>
    </subcellularLocation>
</comment>
<evidence type="ECO:0000256" key="4">
    <source>
        <dbReference type="ARBA" id="ARBA00022771"/>
    </source>
</evidence>
<feature type="compositionally biased region" description="Polar residues" evidence="10">
    <location>
        <begin position="90"/>
        <end position="106"/>
    </location>
</feature>
<evidence type="ECO:0000256" key="11">
    <source>
        <dbReference type="SAM" id="Phobius"/>
    </source>
</evidence>
<evidence type="ECO:0000256" key="6">
    <source>
        <dbReference type="ARBA" id="ARBA00023242"/>
    </source>
</evidence>
<evidence type="ECO:0000256" key="5">
    <source>
        <dbReference type="ARBA" id="ARBA00022833"/>
    </source>
</evidence>
<feature type="transmembrane region" description="Helical" evidence="11">
    <location>
        <begin position="706"/>
        <end position="731"/>
    </location>
</feature>
<evidence type="ECO:0000256" key="1">
    <source>
        <dbReference type="ARBA" id="ARBA00004123"/>
    </source>
</evidence>
<dbReference type="GO" id="GO:0008270">
    <property type="term" value="F:zinc ion binding"/>
    <property type="evidence" value="ECO:0007669"/>
    <property type="project" value="UniProtKB-KW"/>
</dbReference>
<dbReference type="InterPro" id="IPR013083">
    <property type="entry name" value="Znf_RING/FYVE/PHD"/>
</dbReference>
<dbReference type="InterPro" id="IPR019787">
    <property type="entry name" value="Znf_PHD-finger"/>
</dbReference>
<feature type="region of interest" description="Disordered" evidence="10">
    <location>
        <begin position="90"/>
        <end position="118"/>
    </location>
</feature>
<dbReference type="Proteomes" id="UP001211907">
    <property type="component" value="Unassembled WGS sequence"/>
</dbReference>
<name>A0AAD5T9N6_9FUNG</name>
<comment type="similarity">
    <text evidence="2">Belongs to the ING family.</text>
</comment>
<evidence type="ECO:0000313" key="14">
    <source>
        <dbReference type="Proteomes" id="UP001211907"/>
    </source>
</evidence>
<feature type="site" description="Histone H3K4me3 binding" evidence="7">
    <location>
        <position position="487"/>
    </location>
</feature>
<evidence type="ECO:0000256" key="2">
    <source>
        <dbReference type="ARBA" id="ARBA00010210"/>
    </source>
</evidence>
<feature type="transmembrane region" description="Helical" evidence="11">
    <location>
        <begin position="751"/>
        <end position="773"/>
    </location>
</feature>
<evidence type="ECO:0000259" key="12">
    <source>
        <dbReference type="PROSITE" id="PS50016"/>
    </source>
</evidence>
<evidence type="ECO:0000313" key="13">
    <source>
        <dbReference type="EMBL" id="KAJ3135048.1"/>
    </source>
</evidence>
<evidence type="ECO:0000256" key="7">
    <source>
        <dbReference type="PIRSR" id="PIRSR628651-50"/>
    </source>
</evidence>
<protein>
    <submittedName>
        <fullName evidence="13">Histone acetyltransferase complex subunit</fullName>
    </submittedName>
</protein>
<keyword evidence="11" id="KW-0812">Transmembrane</keyword>
<keyword evidence="3 8" id="KW-0479">Metal-binding</keyword>
<evidence type="ECO:0000256" key="10">
    <source>
        <dbReference type="SAM" id="MobiDB-lite"/>
    </source>
</evidence>
<proteinExistence type="inferred from homology"/>
<comment type="caution">
    <text evidence="13">The sequence shown here is derived from an EMBL/GenBank/DDBJ whole genome shotgun (WGS) entry which is preliminary data.</text>
</comment>
<dbReference type="InterPro" id="IPR001965">
    <property type="entry name" value="Znf_PHD"/>
</dbReference>
<feature type="region of interest" description="Disordered" evidence="10">
    <location>
        <begin position="208"/>
        <end position="275"/>
    </location>
</feature>
<dbReference type="GO" id="GO:0005634">
    <property type="term" value="C:nucleus"/>
    <property type="evidence" value="ECO:0007669"/>
    <property type="project" value="UniProtKB-SubCell"/>
</dbReference>
<dbReference type="PROSITE" id="PS01359">
    <property type="entry name" value="ZF_PHD_1"/>
    <property type="match status" value="1"/>
</dbReference>
<feature type="binding site" evidence="8">
    <location>
        <position position="492"/>
    </location>
    <ligand>
        <name>Zn(2+)</name>
        <dbReference type="ChEBI" id="CHEBI:29105"/>
        <label>1</label>
    </ligand>
</feature>
<feature type="binding site" evidence="8">
    <location>
        <position position="483"/>
    </location>
    <ligand>
        <name>Zn(2+)</name>
        <dbReference type="ChEBI" id="CHEBI:29105"/>
        <label>2</label>
    </ligand>
</feature>
<keyword evidence="4 9" id="KW-0863">Zinc-finger</keyword>
<keyword evidence="6" id="KW-0539">Nucleus</keyword>
<organism evidence="13 14">
    <name type="scientific">Physocladia obscura</name>
    <dbReference type="NCBI Taxonomy" id="109957"/>
    <lineage>
        <taxon>Eukaryota</taxon>
        <taxon>Fungi</taxon>
        <taxon>Fungi incertae sedis</taxon>
        <taxon>Chytridiomycota</taxon>
        <taxon>Chytridiomycota incertae sedis</taxon>
        <taxon>Chytridiomycetes</taxon>
        <taxon>Chytridiales</taxon>
        <taxon>Chytriomycetaceae</taxon>
        <taxon>Physocladia</taxon>
    </lineage>
</organism>
<dbReference type="PANTHER" id="PTHR10333:SF104">
    <property type="entry name" value="CHROMATIN MODIFICATION-RELATED PROTEIN PNG1"/>
    <property type="match status" value="1"/>
</dbReference>
<accession>A0AAD5T9N6</accession>
<feature type="site" description="Histone H3K4me3 binding" evidence="7">
    <location>
        <position position="479"/>
    </location>
</feature>
<dbReference type="InterPro" id="IPR019786">
    <property type="entry name" value="Zinc_finger_PHD-type_CS"/>
</dbReference>
<evidence type="ECO:0000256" key="9">
    <source>
        <dbReference type="PROSITE-ProRule" id="PRU00146"/>
    </source>
</evidence>
<reference evidence="13" key="1">
    <citation type="submission" date="2020-05" db="EMBL/GenBank/DDBJ databases">
        <title>Phylogenomic resolution of chytrid fungi.</title>
        <authorList>
            <person name="Stajich J.E."/>
            <person name="Amses K."/>
            <person name="Simmons R."/>
            <person name="Seto K."/>
            <person name="Myers J."/>
            <person name="Bonds A."/>
            <person name="Quandt C.A."/>
            <person name="Barry K."/>
            <person name="Liu P."/>
            <person name="Grigoriev I."/>
            <person name="Longcore J.E."/>
            <person name="James T.Y."/>
        </authorList>
    </citation>
    <scope>NUCLEOTIDE SEQUENCE</scope>
    <source>
        <strain evidence="13">JEL0513</strain>
    </source>
</reference>
<feature type="binding site" evidence="8">
    <location>
        <position position="467"/>
    </location>
    <ligand>
        <name>Zn(2+)</name>
        <dbReference type="ChEBI" id="CHEBI:29105"/>
        <label>1</label>
    </ligand>
</feature>
<dbReference type="GO" id="GO:0035267">
    <property type="term" value="C:NuA4 histone acetyltransferase complex"/>
    <property type="evidence" value="ECO:0007669"/>
    <property type="project" value="TreeGrafter"/>
</dbReference>
<feature type="binding site" evidence="8">
    <location>
        <position position="508"/>
    </location>
    <ligand>
        <name>Zn(2+)</name>
        <dbReference type="ChEBI" id="CHEBI:29105"/>
        <label>2</label>
    </ligand>
</feature>
<dbReference type="EMBL" id="JADGJH010000174">
    <property type="protein sequence ID" value="KAJ3135048.1"/>
    <property type="molecule type" value="Genomic_DNA"/>
</dbReference>
<dbReference type="PROSITE" id="PS50016">
    <property type="entry name" value="ZF_PHD_2"/>
    <property type="match status" value="1"/>
</dbReference>
<feature type="binding site" evidence="8">
    <location>
        <position position="505"/>
    </location>
    <ligand>
        <name>Zn(2+)</name>
        <dbReference type="ChEBI" id="CHEBI:29105"/>
        <label>2</label>
    </ligand>
</feature>
<keyword evidence="11" id="KW-0472">Membrane</keyword>
<dbReference type="CDD" id="cd15505">
    <property type="entry name" value="PHD_ING"/>
    <property type="match status" value="1"/>
</dbReference>
<dbReference type="AlphaFoldDB" id="A0AAD5T9N6"/>
<feature type="site" description="Histone H3K4me3 binding" evidence="7">
    <location>
        <position position="475"/>
    </location>
</feature>
<keyword evidence="11" id="KW-1133">Transmembrane helix</keyword>
<evidence type="ECO:0000256" key="8">
    <source>
        <dbReference type="PIRSR" id="PIRSR628651-51"/>
    </source>
</evidence>
<feature type="compositionally biased region" description="Polar residues" evidence="10">
    <location>
        <begin position="240"/>
        <end position="275"/>
    </location>
</feature>
<feature type="site" description="Histone H3K4me3 binding" evidence="7">
    <location>
        <position position="464"/>
    </location>
</feature>
<sequence>MIRLGPAEPGGSAATIVTATLAPATSSLVESAASLTNTVMADVSDAGNSTSTPAITISDTRKNSIPLAPSNSVSANSSAKIITDINSGNESVSAANSTGQTGNSAPQQPPPLSTNRVGLDWKSGAEAVEEFPEQKEVFWKIVQMFGDCSTIADEKIALVERAKATLDKHIKRITATLEGHGVLPPSTAPPLSAAPSFSASLTPVTTSLVTGSSSISTPGPTPLTASLSSMLPPPPHLRAASQSSLLTPPSLHMPQQQASKFLSQRSQSGNSSTDILQKAKELAEAVAAESKAAQAAAAATAAAAAAVQDAQNQKMRGLTPDRNFERPASSAFGSTANNLLGLSGGNGSPSMISTIGTSGNGSSNVGHLFPSIPGSVPHTPHPLSASTTIHSLPGSGLSPNKKRLKRKIFEETGLVAKPGSTAESSGNTSASIMSATATASMNHNNNNNNNNTSTTVADADEDVYCICQTVSYGEMIGCDNPNCEKEWFHLECVALKAPPEGVWLCPECTAKKAAAAASSGPSNDLDDDDDLDADDGTVVKKSVFANVGAAASSAHKKKRCTFVFARCTTMGKHQTRQLLTASTPVIKSRLFETTNYDSRGFASATESAAKKPSGMRAAVLSTIPLAACTAAAAAVPEATWLFLEIQGVYSTALLAAYGGLHAGLVVAKRTSVSDLNTTSSVSGTGPTATVTAIAKKSEFLPIATSAVPLVFGVGSAVLLNVPGALAANGITYTLLYLLERAGVRRGTVPPWIIGAKGVATGVAVASIAGGLYLGRERDSALEKELQSK</sequence>
<dbReference type="SUPFAM" id="SSF57903">
    <property type="entry name" value="FYVE/PHD zinc finger"/>
    <property type="match status" value="1"/>
</dbReference>
<feature type="compositionally biased region" description="Low complexity" evidence="10">
    <location>
        <begin position="210"/>
        <end position="230"/>
    </location>
</feature>
<feature type="domain" description="PHD-type" evidence="12">
    <location>
        <begin position="462"/>
        <end position="511"/>
    </location>
</feature>
<dbReference type="InterPro" id="IPR028651">
    <property type="entry name" value="ING_fam"/>
</dbReference>
<evidence type="ECO:0000256" key="3">
    <source>
        <dbReference type="ARBA" id="ARBA00022723"/>
    </source>
</evidence>
<feature type="binding site" evidence="8">
    <location>
        <position position="489"/>
    </location>
    <ligand>
        <name>Zn(2+)</name>
        <dbReference type="ChEBI" id="CHEBI:29105"/>
        <label>1</label>
    </ligand>
</feature>
<feature type="binding site" evidence="8">
    <location>
        <position position="465"/>
    </location>
    <ligand>
        <name>Zn(2+)</name>
        <dbReference type="ChEBI" id="CHEBI:29105"/>
        <label>1</label>
    </ligand>
</feature>
<dbReference type="Gene3D" id="3.30.40.10">
    <property type="entry name" value="Zinc/RING finger domain, C3HC4 (zinc finger)"/>
    <property type="match status" value="1"/>
</dbReference>
<gene>
    <name evidence="13" type="primary">YNG2</name>
    <name evidence="13" type="ORF">HK100_003064</name>
</gene>
<dbReference type="InterPro" id="IPR011011">
    <property type="entry name" value="Znf_FYVE_PHD"/>
</dbReference>
<dbReference type="SMART" id="SM00249">
    <property type="entry name" value="PHD"/>
    <property type="match status" value="1"/>
</dbReference>
<keyword evidence="5 8" id="KW-0862">Zinc</keyword>
<keyword evidence="14" id="KW-1185">Reference proteome</keyword>
<dbReference type="GO" id="GO:0006355">
    <property type="term" value="P:regulation of DNA-templated transcription"/>
    <property type="evidence" value="ECO:0007669"/>
    <property type="project" value="TreeGrafter"/>
</dbReference>
<dbReference type="PANTHER" id="PTHR10333">
    <property type="entry name" value="INHIBITOR OF GROWTH PROTEIN"/>
    <property type="match status" value="1"/>
</dbReference>